<dbReference type="PANTHER" id="PTHR43065">
    <property type="entry name" value="SENSOR HISTIDINE KINASE"/>
    <property type="match status" value="1"/>
</dbReference>
<keyword evidence="3" id="KW-1133">Transmembrane helix</keyword>
<dbReference type="InterPro" id="IPR036097">
    <property type="entry name" value="HisK_dim/P_sf"/>
</dbReference>
<protein>
    <recommendedName>
        <fullName evidence="2">histidine kinase</fullName>
        <ecNumber evidence="2">2.7.13.3</ecNumber>
    </recommendedName>
</protein>
<evidence type="ECO:0000256" key="3">
    <source>
        <dbReference type="SAM" id="Phobius"/>
    </source>
</evidence>
<sequence length="465" mass="50474">MHFPTSKLRDVYLLANRRGNDAPDLEARDYVDRFESLQRREVIARIAGLGIPALLIWVLLSKPAPFMALIVYCTTLLITRRKLAQLKQTWSDRIYRHVILGQTLLSVLVSAVILWFLVQHEQVLMLSGAALMVGKLIHGMTATPRGSQLQRINNLLNTLTLIAIGLLQLDAEAPLVQNGMILTITIALVSYFHATALDAMSDRDKMRGVLKAGLSAKGHDAVGRLAGGFAHDFNNLLTTLLGNLDLYSNARSKTEEKAAIAAARQAAERGAQLVAQLLSVSGKARMQPDHLDLGEYLADLRLVTARLFGPEVAFHYEVQPDLPPVIADRNQLNAALIQLLINARDAMPNGGLVMLDAAIAKQPRRPSMLETGPPSGNFVRLDIYDEGTGIAAADLPRVTEPFFTTRKFGEATGLGLSVAKGFAEQSGGSLDIQSEIGKGTRVRLYLPAAEQSARDAALGKPPVSC</sequence>
<dbReference type="GO" id="GO:0000155">
    <property type="term" value="F:phosphorelay sensor kinase activity"/>
    <property type="evidence" value="ECO:0007669"/>
    <property type="project" value="InterPro"/>
</dbReference>
<reference evidence="5 6" key="1">
    <citation type="submission" date="2017-05" db="EMBL/GenBank/DDBJ databases">
        <authorList>
            <person name="Song R."/>
            <person name="Chenine A.L."/>
            <person name="Ruprecht R.M."/>
        </authorList>
    </citation>
    <scope>NUCLEOTIDE SEQUENCE [LARGE SCALE GENOMIC DNA]</scope>
    <source>
        <strain evidence="5 6">CECT 8899</strain>
    </source>
</reference>
<feature type="domain" description="Histidine kinase" evidence="4">
    <location>
        <begin position="228"/>
        <end position="450"/>
    </location>
</feature>
<dbReference type="Gene3D" id="1.10.287.130">
    <property type="match status" value="1"/>
</dbReference>
<evidence type="ECO:0000313" key="6">
    <source>
        <dbReference type="Proteomes" id="UP000201613"/>
    </source>
</evidence>
<keyword evidence="3" id="KW-0472">Membrane</keyword>
<dbReference type="Pfam" id="PF02518">
    <property type="entry name" value="HATPase_c"/>
    <property type="match status" value="1"/>
</dbReference>
<dbReference type="PRINTS" id="PR00344">
    <property type="entry name" value="BCTRLSENSOR"/>
</dbReference>
<proteinExistence type="predicted"/>
<feature type="transmembrane region" description="Helical" evidence="3">
    <location>
        <begin position="42"/>
        <end position="60"/>
    </location>
</feature>
<evidence type="ECO:0000259" key="4">
    <source>
        <dbReference type="PROSITE" id="PS50109"/>
    </source>
</evidence>
<dbReference type="EMBL" id="FXZK01000003">
    <property type="protein sequence ID" value="SMY07943.1"/>
    <property type="molecule type" value="Genomic_DNA"/>
</dbReference>
<dbReference type="PANTHER" id="PTHR43065:SF49">
    <property type="entry name" value="HISTIDINE KINASE"/>
    <property type="match status" value="1"/>
</dbReference>
<name>A0A238LEF5_9RHOB</name>
<evidence type="ECO:0000313" key="5">
    <source>
        <dbReference type="EMBL" id="SMY07943.1"/>
    </source>
</evidence>
<dbReference type="PROSITE" id="PS50109">
    <property type="entry name" value="HIS_KIN"/>
    <property type="match status" value="1"/>
</dbReference>
<evidence type="ECO:0000256" key="2">
    <source>
        <dbReference type="ARBA" id="ARBA00012438"/>
    </source>
</evidence>
<dbReference type="AlphaFoldDB" id="A0A238LEF5"/>
<dbReference type="InterPro" id="IPR004358">
    <property type="entry name" value="Sig_transdc_His_kin-like_C"/>
</dbReference>
<dbReference type="SMART" id="SM00387">
    <property type="entry name" value="HATPase_c"/>
    <property type="match status" value="1"/>
</dbReference>
<dbReference type="InterPro" id="IPR005467">
    <property type="entry name" value="His_kinase_dom"/>
</dbReference>
<dbReference type="InterPro" id="IPR003594">
    <property type="entry name" value="HATPase_dom"/>
</dbReference>
<dbReference type="InterPro" id="IPR036890">
    <property type="entry name" value="HATPase_C_sf"/>
</dbReference>
<keyword evidence="3" id="KW-0812">Transmembrane</keyword>
<comment type="catalytic activity">
    <reaction evidence="1">
        <text>ATP + protein L-histidine = ADP + protein N-phospho-L-histidine.</text>
        <dbReference type="EC" id="2.7.13.3"/>
    </reaction>
</comment>
<dbReference type="SUPFAM" id="SSF55874">
    <property type="entry name" value="ATPase domain of HSP90 chaperone/DNA topoisomerase II/histidine kinase"/>
    <property type="match status" value="1"/>
</dbReference>
<gene>
    <name evidence="5" type="ORF">LOM8899_02088</name>
</gene>
<feature type="transmembrane region" description="Helical" evidence="3">
    <location>
        <begin position="175"/>
        <end position="197"/>
    </location>
</feature>
<feature type="transmembrane region" description="Helical" evidence="3">
    <location>
        <begin position="66"/>
        <end position="83"/>
    </location>
</feature>
<dbReference type="Proteomes" id="UP000201613">
    <property type="component" value="Unassembled WGS sequence"/>
</dbReference>
<dbReference type="Gene3D" id="3.30.565.10">
    <property type="entry name" value="Histidine kinase-like ATPase, C-terminal domain"/>
    <property type="match status" value="1"/>
</dbReference>
<dbReference type="EC" id="2.7.13.3" evidence="2"/>
<keyword evidence="6" id="KW-1185">Reference proteome</keyword>
<feature type="transmembrane region" description="Helical" evidence="3">
    <location>
        <begin position="95"/>
        <end position="117"/>
    </location>
</feature>
<evidence type="ECO:0000256" key="1">
    <source>
        <dbReference type="ARBA" id="ARBA00000085"/>
    </source>
</evidence>
<accession>A0A238LEF5</accession>
<organism evidence="5 6">
    <name type="scientific">Flavimaricola marinus</name>
    <dbReference type="NCBI Taxonomy" id="1819565"/>
    <lineage>
        <taxon>Bacteria</taxon>
        <taxon>Pseudomonadati</taxon>
        <taxon>Pseudomonadota</taxon>
        <taxon>Alphaproteobacteria</taxon>
        <taxon>Rhodobacterales</taxon>
        <taxon>Paracoccaceae</taxon>
        <taxon>Flavimaricola</taxon>
    </lineage>
</organism>
<dbReference type="SUPFAM" id="SSF47384">
    <property type="entry name" value="Homodimeric domain of signal transducing histidine kinase"/>
    <property type="match status" value="1"/>
</dbReference>